<feature type="compositionally biased region" description="Basic and acidic residues" evidence="8">
    <location>
        <begin position="39"/>
        <end position="51"/>
    </location>
</feature>
<feature type="compositionally biased region" description="Basic and acidic residues" evidence="8">
    <location>
        <begin position="205"/>
        <end position="237"/>
    </location>
</feature>
<dbReference type="InterPro" id="IPR012340">
    <property type="entry name" value="NA-bd_OB-fold"/>
</dbReference>
<dbReference type="AlphaFoldDB" id="A0A139HSZ4"/>
<dbReference type="InterPro" id="IPR055065">
    <property type="entry name" value="OB_MCM10"/>
</dbReference>
<evidence type="ECO:0000256" key="1">
    <source>
        <dbReference type="ARBA" id="ARBA00004123"/>
    </source>
</evidence>
<reference evidence="11 12" key="1">
    <citation type="submission" date="2015-07" db="EMBL/GenBank/DDBJ databases">
        <title>Comparative genomics of the Sigatoka disease complex on banana suggests a link between parallel evolutionary changes in Pseudocercospora fijiensis and Pseudocercospora eumusae and increased virulence on the banana host.</title>
        <authorList>
            <person name="Chang T.-C."/>
            <person name="Salvucci A."/>
            <person name="Crous P.W."/>
            <person name="Stergiopoulos I."/>
        </authorList>
    </citation>
    <scope>NUCLEOTIDE SEQUENCE [LARGE SCALE GENOMIC DNA]</scope>
    <source>
        <strain evidence="11 12">CBS 114824</strain>
    </source>
</reference>
<keyword evidence="5" id="KW-0863">Zinc-finger</keyword>
<feature type="compositionally biased region" description="Low complexity" evidence="8">
    <location>
        <begin position="240"/>
        <end position="256"/>
    </location>
</feature>
<feature type="region of interest" description="Disordered" evidence="8">
    <location>
        <begin position="611"/>
        <end position="630"/>
    </location>
</feature>
<comment type="subcellular location">
    <subcellularLocation>
        <location evidence="1">Nucleus</location>
    </subcellularLocation>
</comment>
<evidence type="ECO:0000256" key="8">
    <source>
        <dbReference type="SAM" id="MobiDB-lite"/>
    </source>
</evidence>
<dbReference type="GO" id="GO:0003697">
    <property type="term" value="F:single-stranded DNA binding"/>
    <property type="evidence" value="ECO:0007669"/>
    <property type="project" value="InterPro"/>
</dbReference>
<feature type="region of interest" description="Disordered" evidence="8">
    <location>
        <begin position="715"/>
        <end position="838"/>
    </location>
</feature>
<evidence type="ECO:0000256" key="3">
    <source>
        <dbReference type="ARBA" id="ARBA00022705"/>
    </source>
</evidence>
<dbReference type="GO" id="GO:0006270">
    <property type="term" value="P:DNA replication initiation"/>
    <property type="evidence" value="ECO:0007669"/>
    <property type="project" value="InterPro"/>
</dbReference>
<dbReference type="Proteomes" id="UP000070133">
    <property type="component" value="Unassembled WGS sequence"/>
</dbReference>
<dbReference type="Gene3D" id="2.40.50.140">
    <property type="entry name" value="Nucleic acid-binding proteins"/>
    <property type="match status" value="1"/>
</dbReference>
<dbReference type="STRING" id="321146.A0A139HSZ4"/>
<keyword evidence="3" id="KW-0235">DNA replication</keyword>
<evidence type="ECO:0000256" key="5">
    <source>
        <dbReference type="ARBA" id="ARBA00022771"/>
    </source>
</evidence>
<proteinExistence type="inferred from homology"/>
<evidence type="ECO:0000259" key="9">
    <source>
        <dbReference type="Pfam" id="PF09329"/>
    </source>
</evidence>
<feature type="compositionally biased region" description="Low complexity" evidence="8">
    <location>
        <begin position="779"/>
        <end position="794"/>
    </location>
</feature>
<organism evidence="11 12">
    <name type="scientific">Pseudocercospora eumusae</name>
    <dbReference type="NCBI Taxonomy" id="321146"/>
    <lineage>
        <taxon>Eukaryota</taxon>
        <taxon>Fungi</taxon>
        <taxon>Dikarya</taxon>
        <taxon>Ascomycota</taxon>
        <taxon>Pezizomycotina</taxon>
        <taxon>Dothideomycetes</taxon>
        <taxon>Dothideomycetidae</taxon>
        <taxon>Mycosphaerellales</taxon>
        <taxon>Mycosphaerellaceae</taxon>
        <taxon>Pseudocercospora</taxon>
    </lineage>
</organism>
<protein>
    <submittedName>
        <fullName evidence="11">Uncharacterized protein</fullName>
    </submittedName>
</protein>
<dbReference type="OrthoDB" id="202825at2759"/>
<feature type="compositionally biased region" description="Basic and acidic residues" evidence="8">
    <location>
        <begin position="557"/>
        <end position="573"/>
    </location>
</feature>
<feature type="compositionally biased region" description="Acidic residues" evidence="8">
    <location>
        <begin position="78"/>
        <end position="90"/>
    </location>
</feature>
<feature type="region of interest" description="Disordered" evidence="8">
    <location>
        <begin position="1"/>
        <end position="94"/>
    </location>
</feature>
<feature type="domain" description="MCM10 OB-fold" evidence="10">
    <location>
        <begin position="351"/>
        <end position="489"/>
    </location>
</feature>
<evidence type="ECO:0000313" key="12">
    <source>
        <dbReference type="Proteomes" id="UP000070133"/>
    </source>
</evidence>
<feature type="compositionally biased region" description="Basic and acidic residues" evidence="8">
    <location>
        <begin position="316"/>
        <end position="329"/>
    </location>
</feature>
<evidence type="ECO:0000259" key="10">
    <source>
        <dbReference type="Pfam" id="PF22379"/>
    </source>
</evidence>
<dbReference type="FunFam" id="2.40.50.140:FF:000174">
    <property type="entry name" value="DNA replication licensing factor mcm10"/>
    <property type="match status" value="1"/>
</dbReference>
<feature type="compositionally biased region" description="Polar residues" evidence="8">
    <location>
        <begin position="9"/>
        <end position="22"/>
    </location>
</feature>
<dbReference type="PANTHER" id="PTHR13454:SF11">
    <property type="entry name" value="PROTEIN MCM10 HOMOLOG"/>
    <property type="match status" value="1"/>
</dbReference>
<feature type="compositionally biased region" description="Basic and acidic residues" evidence="8">
    <location>
        <begin position="183"/>
        <end position="192"/>
    </location>
</feature>
<evidence type="ECO:0000256" key="4">
    <source>
        <dbReference type="ARBA" id="ARBA00022723"/>
    </source>
</evidence>
<dbReference type="GO" id="GO:0008270">
    <property type="term" value="F:zinc ion binding"/>
    <property type="evidence" value="ECO:0007669"/>
    <property type="project" value="UniProtKB-KW"/>
</dbReference>
<comment type="similarity">
    <text evidence="2">Belongs to the MCM10 family.</text>
</comment>
<feature type="compositionally biased region" description="Low complexity" evidence="8">
    <location>
        <begin position="274"/>
        <end position="291"/>
    </location>
</feature>
<keyword evidence="12" id="KW-1185">Reference proteome</keyword>
<dbReference type="InterPro" id="IPR040184">
    <property type="entry name" value="Mcm10"/>
</dbReference>
<keyword evidence="6" id="KW-0862">Zinc</keyword>
<evidence type="ECO:0000256" key="7">
    <source>
        <dbReference type="ARBA" id="ARBA00023242"/>
    </source>
</evidence>
<sequence>MVVVRESPRAQTSPSKNDTQWPPRSPFQALLSSPSGRRKWQDYKSRSEQERSPSPSPRRRPLSSSHRKLQELANMASEGEEEEEEEDEETLQLQLQEIQAKLRLKKLQSAKKKGEDRSSHDSTPSLRAPRASSPRKLYESALPVPNLQVPLSPAREQRVLHEPVSPARARLGLTSNPKATEVSLKRARDGNQVKRSNSTRSLHPPTEDRPKVKTFSERLAESKLKDDERQAKVDRLQQVRSSGFSSHARSDSSSSRATPAFVTRRSRADDDARPSSAARSLESRAESAGSGISRSGSLRTARDSQNKSRATSKINAGHEHAEGTGHAESDLDETMDMDDTHPDPDSGYDPFSKIHLSKRHISHAVVAREMEGKEIYTLPRLLKEVKAPDYEPPDCESDYVVYAILASKSTPFDHAETHRTNDQAKETLEAPRNKFMVLHLCDLKWEIDCFLFGTAFNQFWKLTPGTLLAILNPAIMPPKGSQHSGRFSLKLGSSEDAVMELGVARDLGYCVSIKKDGQQCGQWVDKRKTEACDFHINLQVEKARKGRMEVNTMFHNGDRDFRANSKKAKDAESRKKKMPGNYSREYGQLYHVAGTGKSAATLLDDDDKRMYDTKTEEEASRKRIADAQKERDLKRQLEDLGKGKGVGAEYLRARHTKTTSSTTFSTTTSSRPDAAEEARKALFEKKSAAELGLLGKKAETAHLSPAKDRKKHFGLGALSIPSGNQTAATSTHKSSEPMGWGGAKKAGLLQPKETRHVSPERGGQTQLNVERQSRTNLVRSRSQHSSIRSSGSQSPTKKKARFDLEAKGIKVPGRESLPGEAAKRPVVDSDDDDDLDIV</sequence>
<keyword evidence="7" id="KW-0539">Nucleus</keyword>
<gene>
    <name evidence="11" type="ORF">AC578_3702</name>
</gene>
<comment type="caution">
    <text evidence="11">The sequence shown here is derived from an EMBL/GenBank/DDBJ whole genome shotgun (WGS) entry which is preliminary data.</text>
</comment>
<dbReference type="GO" id="GO:0043596">
    <property type="term" value="C:nuclear replication fork"/>
    <property type="evidence" value="ECO:0007669"/>
    <property type="project" value="TreeGrafter"/>
</dbReference>
<dbReference type="GO" id="GO:0003688">
    <property type="term" value="F:DNA replication origin binding"/>
    <property type="evidence" value="ECO:0007669"/>
    <property type="project" value="TreeGrafter"/>
</dbReference>
<evidence type="ECO:0000313" key="11">
    <source>
        <dbReference type="EMBL" id="KXT05581.1"/>
    </source>
</evidence>
<feature type="compositionally biased region" description="Acidic residues" evidence="8">
    <location>
        <begin position="828"/>
        <end position="838"/>
    </location>
</feature>
<dbReference type="Pfam" id="PF22379">
    <property type="entry name" value="OB_MCM10"/>
    <property type="match status" value="1"/>
</dbReference>
<feature type="compositionally biased region" description="Polar residues" evidence="8">
    <location>
        <begin position="721"/>
        <end position="732"/>
    </location>
</feature>
<feature type="region of interest" description="Disordered" evidence="8">
    <location>
        <begin position="557"/>
        <end position="581"/>
    </location>
</feature>
<feature type="compositionally biased region" description="Polar residues" evidence="8">
    <location>
        <begin position="763"/>
        <end position="778"/>
    </location>
</feature>
<accession>A0A139HSZ4</accession>
<keyword evidence="4" id="KW-0479">Metal-binding</keyword>
<dbReference type="PANTHER" id="PTHR13454">
    <property type="entry name" value="PROTEIN MCM10 HOMOLOG"/>
    <property type="match status" value="1"/>
</dbReference>
<feature type="compositionally biased region" description="Basic residues" evidence="8">
    <location>
        <begin position="57"/>
        <end position="67"/>
    </location>
</feature>
<dbReference type="InterPro" id="IPR015408">
    <property type="entry name" value="Znf_Mcm10/DnaG"/>
</dbReference>
<dbReference type="EMBL" id="LFZN01000012">
    <property type="protein sequence ID" value="KXT05581.1"/>
    <property type="molecule type" value="Genomic_DNA"/>
</dbReference>
<evidence type="ECO:0000256" key="2">
    <source>
        <dbReference type="ARBA" id="ARBA00009679"/>
    </source>
</evidence>
<feature type="region of interest" description="Disordered" evidence="8">
    <location>
        <begin position="106"/>
        <end position="352"/>
    </location>
</feature>
<name>A0A139HSZ4_9PEZI</name>
<dbReference type="Pfam" id="PF09329">
    <property type="entry name" value="zf-primase"/>
    <property type="match status" value="1"/>
</dbReference>
<evidence type="ECO:0000256" key="6">
    <source>
        <dbReference type="ARBA" id="ARBA00022833"/>
    </source>
</evidence>
<feature type="domain" description="Zinc finger Mcm10/DnaG-type" evidence="9">
    <location>
        <begin position="502"/>
        <end position="547"/>
    </location>
</feature>